<name>A0ABU8RIV2_9ACTN</name>
<dbReference type="PANTHER" id="PTHR43767">
    <property type="entry name" value="LONG-CHAIN-FATTY-ACID--COA LIGASE"/>
    <property type="match status" value="1"/>
</dbReference>
<dbReference type="InterPro" id="IPR042099">
    <property type="entry name" value="ANL_N_sf"/>
</dbReference>
<dbReference type="Pfam" id="PF00501">
    <property type="entry name" value="AMP-binding"/>
    <property type="match status" value="1"/>
</dbReference>
<dbReference type="PROSITE" id="PS00455">
    <property type="entry name" value="AMP_BINDING"/>
    <property type="match status" value="1"/>
</dbReference>
<evidence type="ECO:0000256" key="1">
    <source>
        <dbReference type="SAM" id="MobiDB-lite"/>
    </source>
</evidence>
<evidence type="ECO:0000313" key="4">
    <source>
        <dbReference type="EMBL" id="MEJ5945022.1"/>
    </source>
</evidence>
<dbReference type="Proteomes" id="UP001387100">
    <property type="component" value="Unassembled WGS sequence"/>
</dbReference>
<feature type="domain" description="AMP-dependent synthetase/ligase" evidence="2">
    <location>
        <begin position="393"/>
        <end position="792"/>
    </location>
</feature>
<dbReference type="PANTHER" id="PTHR43767:SF1">
    <property type="entry name" value="NONRIBOSOMAL PEPTIDE SYNTHASE PES1 (EUROFUNG)-RELATED"/>
    <property type="match status" value="1"/>
</dbReference>
<proteinExistence type="predicted"/>
<reference evidence="4 5" key="1">
    <citation type="journal article" date="2017" name="Int. J. Syst. Evol. Microbiol.">
        <title>Pseudokineococcus basanitobsidens sp. nov., isolated from volcanic rock.</title>
        <authorList>
            <person name="Lee D.W."/>
            <person name="Park M.Y."/>
            <person name="Kim J.J."/>
            <person name="Kim B.S."/>
        </authorList>
    </citation>
    <scope>NUCLEOTIDE SEQUENCE [LARGE SCALE GENOMIC DNA]</scope>
    <source>
        <strain evidence="4 5">DSM 103726</strain>
    </source>
</reference>
<dbReference type="Pfam" id="PF00561">
    <property type="entry name" value="Abhydrolase_1"/>
    <property type="match status" value="1"/>
</dbReference>
<comment type="caution">
    <text evidence="4">The sequence shown here is derived from an EMBL/GenBank/DDBJ whole genome shotgun (WGS) entry which is preliminary data.</text>
</comment>
<gene>
    <name evidence="4" type="ORF">WDZ17_06890</name>
</gene>
<organism evidence="4 5">
    <name type="scientific">Pseudokineococcus basanitobsidens</name>
    <dbReference type="NCBI Taxonomy" id="1926649"/>
    <lineage>
        <taxon>Bacteria</taxon>
        <taxon>Bacillati</taxon>
        <taxon>Actinomycetota</taxon>
        <taxon>Actinomycetes</taxon>
        <taxon>Kineosporiales</taxon>
        <taxon>Kineosporiaceae</taxon>
        <taxon>Pseudokineococcus</taxon>
    </lineage>
</organism>
<dbReference type="InterPro" id="IPR029058">
    <property type="entry name" value="AB_hydrolase_fold"/>
</dbReference>
<sequence>MTAPPSPALPPGAARRAPGAPPVDLAALPGVDPCWSRLVDAPASDGTRRTWHLLDNGRRLDGGRLDGGDGRPPAGTVLAVHGNPTWSYLWRDVVAEGTTGDADGRRWRVVAVDQLGMGLSDRRPRADGSPWRLADRVADLAALVDVLRRGTDDGWPPLDGPLVALGHDWGGVVVSGWAGEHPHDVAALVLTNTAVHAPADAALPPALRLASAPGVHELLTRRTDGFVRAAVGQVRPRPPAAVRDGFGEPYRTTAQRRAVADFVTDIPWRTGHPSRPALERVADGVSALGRADVPALLVWGTDDPVFSDRYLRDLQRRLPRADVHRVEGVGHLVPEDVGLGPLVLRWLAARDVGADGDATARPVPAGSLHAAEGSPGTGSPGPSSGALWSELEARAQDDSPAVVEMAAGPQGRPTTLSWRELGHRVAEVAAGLAVDGVRPGDRVSLLVPPGADLTVALYACLRLGAVVVVADQGLGVRGLSRAVRGAAPRHVLAVERGLVAAAALGWPGRRVGVGPLGPVGRRLAATTLAATATRGRRSPAGGAPAGGRPGLATLRLAAPDPAADAAVLFTSGSTGPAKGAVYTGAGLAGMRDAVAATYDVGRGTALVAAFAPFALLGPALGAVSASPAMDVTAPRTLTAAALADAAREVGASVVFASPAALAHVVATAADLDGAGRAALAGVRTLLSAGAPVPVPLLRRVADLVPSATLHTPYGMTEVLPVTDVDLAALEAAAADGAHDGPADGVLVGAPLDGVELAVSPLDGAGAAGAPPTCAAGVVGEVLVRAPHVKARYDQLWATEDAGRLVDDRGRTWHRTGDVGHLDARGRLVVRGRTAHLVRTARGVVTPVGPELAAGSVEGVARAAAVGVGPDGTQALVVVVETDPPAGRAGGAPDDLVGRVRAAVRALRGEPEVAAVLVVPDLPTDVRHDSKVDRALVAAWAEQRTAGRPAPPPWTSRGRLATALRRPHQVPRARR</sequence>
<feature type="compositionally biased region" description="Pro residues" evidence="1">
    <location>
        <begin position="1"/>
        <end position="10"/>
    </location>
</feature>
<dbReference type="RefSeq" id="WP_339574407.1">
    <property type="nucleotide sequence ID" value="NZ_JBBIAA010000005.1"/>
</dbReference>
<keyword evidence="5" id="KW-1185">Reference proteome</keyword>
<dbReference type="GO" id="GO:0016787">
    <property type="term" value="F:hydrolase activity"/>
    <property type="evidence" value="ECO:0007669"/>
    <property type="project" value="UniProtKB-KW"/>
</dbReference>
<feature type="region of interest" description="Disordered" evidence="1">
    <location>
        <begin position="1"/>
        <end position="21"/>
    </location>
</feature>
<dbReference type="Gene3D" id="3.40.50.1820">
    <property type="entry name" value="alpha/beta hydrolase"/>
    <property type="match status" value="1"/>
</dbReference>
<feature type="region of interest" description="Disordered" evidence="1">
    <location>
        <begin position="358"/>
        <end position="386"/>
    </location>
</feature>
<dbReference type="InterPro" id="IPR020845">
    <property type="entry name" value="AMP-binding_CS"/>
</dbReference>
<dbReference type="EMBL" id="JBBIAA010000005">
    <property type="protein sequence ID" value="MEJ5945022.1"/>
    <property type="molecule type" value="Genomic_DNA"/>
</dbReference>
<accession>A0ABU8RIV2</accession>
<protein>
    <submittedName>
        <fullName evidence="4">Alpha/beta fold hydrolase</fullName>
    </submittedName>
</protein>
<dbReference type="InterPro" id="IPR000873">
    <property type="entry name" value="AMP-dep_synth/lig_dom"/>
</dbReference>
<dbReference type="Gene3D" id="3.40.50.12780">
    <property type="entry name" value="N-terminal domain of ligase-like"/>
    <property type="match status" value="1"/>
</dbReference>
<dbReference type="SUPFAM" id="SSF56801">
    <property type="entry name" value="Acetyl-CoA synthetase-like"/>
    <property type="match status" value="1"/>
</dbReference>
<evidence type="ECO:0000313" key="5">
    <source>
        <dbReference type="Proteomes" id="UP001387100"/>
    </source>
</evidence>
<evidence type="ECO:0000259" key="3">
    <source>
        <dbReference type="Pfam" id="PF00561"/>
    </source>
</evidence>
<dbReference type="SUPFAM" id="SSF53474">
    <property type="entry name" value="alpha/beta-Hydrolases"/>
    <property type="match status" value="1"/>
</dbReference>
<evidence type="ECO:0000259" key="2">
    <source>
        <dbReference type="Pfam" id="PF00501"/>
    </source>
</evidence>
<dbReference type="InterPro" id="IPR050237">
    <property type="entry name" value="ATP-dep_AMP-bd_enzyme"/>
</dbReference>
<feature type="domain" description="AB hydrolase-1" evidence="3">
    <location>
        <begin position="76"/>
        <end position="334"/>
    </location>
</feature>
<dbReference type="InterPro" id="IPR000073">
    <property type="entry name" value="AB_hydrolase_1"/>
</dbReference>
<keyword evidence="4" id="KW-0378">Hydrolase</keyword>